<reference evidence="4" key="1">
    <citation type="submission" date="2015-07" db="EMBL/GenBank/DDBJ databases">
        <authorList>
            <person name="Rodrigo-Torres Lidia"/>
            <person name="Arahal R.David."/>
        </authorList>
    </citation>
    <scope>NUCLEOTIDE SEQUENCE [LARGE SCALE GENOMIC DNA]</scope>
    <source>
        <strain evidence="4">CECT 5096</strain>
    </source>
</reference>
<protein>
    <recommendedName>
        <fullName evidence="2">PilZ domain-containing protein</fullName>
    </recommendedName>
</protein>
<dbReference type="EMBL" id="CXWC01000011">
    <property type="protein sequence ID" value="CTQ74072.1"/>
    <property type="molecule type" value="Genomic_DNA"/>
</dbReference>
<accession>A0A0M6ZXA1</accession>
<organism evidence="3 4">
    <name type="scientific">Roseibium album</name>
    <dbReference type="NCBI Taxonomy" id="311410"/>
    <lineage>
        <taxon>Bacteria</taxon>
        <taxon>Pseudomonadati</taxon>
        <taxon>Pseudomonadota</taxon>
        <taxon>Alphaproteobacteria</taxon>
        <taxon>Hyphomicrobiales</taxon>
        <taxon>Stappiaceae</taxon>
        <taxon>Roseibium</taxon>
    </lineage>
</organism>
<dbReference type="STRING" id="311410.LA5095_00765"/>
<feature type="compositionally biased region" description="Basic and acidic residues" evidence="1">
    <location>
        <begin position="145"/>
        <end position="157"/>
    </location>
</feature>
<evidence type="ECO:0000313" key="4">
    <source>
        <dbReference type="Proteomes" id="UP000049983"/>
    </source>
</evidence>
<evidence type="ECO:0000259" key="2">
    <source>
        <dbReference type="Pfam" id="PF07238"/>
    </source>
</evidence>
<evidence type="ECO:0000313" key="3">
    <source>
        <dbReference type="EMBL" id="CTQ74072.1"/>
    </source>
</evidence>
<dbReference type="SUPFAM" id="SSF141371">
    <property type="entry name" value="PilZ domain-like"/>
    <property type="match status" value="1"/>
</dbReference>
<sequence>MTVRCETNMPDAKQEPLTSSEETESDINERARRARALKRGKLLFNRGLRSVPCIIRNLSDTGAKLEFEQAYLLPQEFDLQIDLEDFEVTCERRWEEGLRCGVEFISEKRPVGKLRAQILKSSDDALTEEIDELRDSPDNYFSRKRVMDEKNKPESEQPVRTARPAGGKPGFGKRR</sequence>
<feature type="region of interest" description="Disordered" evidence="1">
    <location>
        <begin position="1"/>
        <end position="28"/>
    </location>
</feature>
<dbReference type="GO" id="GO:0035438">
    <property type="term" value="F:cyclic-di-GMP binding"/>
    <property type="evidence" value="ECO:0007669"/>
    <property type="project" value="InterPro"/>
</dbReference>
<dbReference type="Proteomes" id="UP000049983">
    <property type="component" value="Unassembled WGS sequence"/>
</dbReference>
<proteinExistence type="predicted"/>
<keyword evidence="4" id="KW-1185">Reference proteome</keyword>
<dbReference type="AlphaFoldDB" id="A0A0M6ZXA1"/>
<name>A0A0M6ZXA1_9HYPH</name>
<gene>
    <name evidence="3" type="ORF">LA5096_03905</name>
</gene>
<evidence type="ECO:0000256" key="1">
    <source>
        <dbReference type="SAM" id="MobiDB-lite"/>
    </source>
</evidence>
<feature type="domain" description="PilZ" evidence="2">
    <location>
        <begin position="35"/>
        <end position="106"/>
    </location>
</feature>
<dbReference type="InterPro" id="IPR009875">
    <property type="entry name" value="PilZ_domain"/>
</dbReference>
<feature type="region of interest" description="Disordered" evidence="1">
    <location>
        <begin position="137"/>
        <end position="175"/>
    </location>
</feature>
<dbReference type="Pfam" id="PF07238">
    <property type="entry name" value="PilZ"/>
    <property type="match status" value="1"/>
</dbReference>